<name>A0A3L9Z1S7_9FLAO</name>
<comment type="caution">
    <text evidence="1">The sequence shown here is derived from an EMBL/GenBank/DDBJ whole genome shotgun (WGS) entry which is preliminary data.</text>
</comment>
<keyword evidence="2" id="KW-1185">Reference proteome</keyword>
<evidence type="ECO:0000313" key="2">
    <source>
        <dbReference type="Proteomes" id="UP000271339"/>
    </source>
</evidence>
<gene>
    <name evidence="1" type="ORF">BXY75_1181</name>
</gene>
<dbReference type="AlphaFoldDB" id="A0A3L9Z1S7"/>
<dbReference type="Proteomes" id="UP000271339">
    <property type="component" value="Unassembled WGS sequence"/>
</dbReference>
<sequence>MKKKPIAFNYPLIVYNELITKAKNKSVIDYEYIMLLTKNNYSIVEINKILETHSLSDIAKGRPELWVLVSETMNSLPSNRYFSFLKKNKLMEPNGNKEIVYKAQLKKAHDYWPRRKRSGKKFR</sequence>
<protein>
    <submittedName>
        <fullName evidence="1">Uncharacterized protein</fullName>
    </submittedName>
</protein>
<accession>A0A3L9Z1S7</accession>
<organism evidence="1 2">
    <name type="scientific">Ulvibacter antarcticus</name>
    <dbReference type="NCBI Taxonomy" id="442714"/>
    <lineage>
        <taxon>Bacteria</taxon>
        <taxon>Pseudomonadati</taxon>
        <taxon>Bacteroidota</taxon>
        <taxon>Flavobacteriia</taxon>
        <taxon>Flavobacteriales</taxon>
        <taxon>Flavobacteriaceae</taxon>
        <taxon>Ulvibacter</taxon>
    </lineage>
</organism>
<proteinExistence type="predicted"/>
<evidence type="ECO:0000313" key="1">
    <source>
        <dbReference type="EMBL" id="RMA64308.1"/>
    </source>
</evidence>
<reference evidence="1 2" key="1">
    <citation type="submission" date="2018-10" db="EMBL/GenBank/DDBJ databases">
        <title>Genomic Encyclopedia of Archaeal and Bacterial Type Strains, Phase II (KMG-II): from individual species to whole genera.</title>
        <authorList>
            <person name="Goeker M."/>
        </authorList>
    </citation>
    <scope>NUCLEOTIDE SEQUENCE [LARGE SCALE GENOMIC DNA]</scope>
    <source>
        <strain evidence="1 2">DSM 23424</strain>
    </source>
</reference>
<dbReference type="RefSeq" id="WP_121906767.1">
    <property type="nucleotide sequence ID" value="NZ_REFC01000012.1"/>
</dbReference>
<dbReference type="EMBL" id="REFC01000012">
    <property type="protein sequence ID" value="RMA64308.1"/>
    <property type="molecule type" value="Genomic_DNA"/>
</dbReference>